<keyword evidence="9" id="KW-1185">Reference proteome</keyword>
<proteinExistence type="predicted"/>
<dbReference type="PANTHER" id="PTHR23303">
    <property type="entry name" value="CARBOXYPEPTIDASE REGULATORY REGION-CONTAINING"/>
    <property type="match status" value="1"/>
</dbReference>
<keyword evidence="3 6" id="KW-0732">Signal</keyword>
<protein>
    <submittedName>
        <fullName evidence="8">MSCRAMM family adhesin SdrC</fullName>
    </submittedName>
</protein>
<keyword evidence="5" id="KW-0472">Membrane</keyword>
<accession>A0ABS5VCC5</accession>
<evidence type="ECO:0000256" key="3">
    <source>
        <dbReference type="ARBA" id="ARBA00022729"/>
    </source>
</evidence>
<keyword evidence="5" id="KW-1133">Transmembrane helix</keyword>
<evidence type="ECO:0000256" key="6">
    <source>
        <dbReference type="SAM" id="SignalP"/>
    </source>
</evidence>
<evidence type="ECO:0000259" key="7">
    <source>
        <dbReference type="Pfam" id="PF17210"/>
    </source>
</evidence>
<evidence type="ECO:0000256" key="5">
    <source>
        <dbReference type="SAM" id="Phobius"/>
    </source>
</evidence>
<dbReference type="InterPro" id="IPR013783">
    <property type="entry name" value="Ig-like_fold"/>
</dbReference>
<evidence type="ECO:0000313" key="9">
    <source>
        <dbReference type="Proteomes" id="UP001519641"/>
    </source>
</evidence>
<dbReference type="InterPro" id="IPR033764">
    <property type="entry name" value="Sdr_B"/>
</dbReference>
<evidence type="ECO:0000313" key="8">
    <source>
        <dbReference type="EMBL" id="MBT1587144.1"/>
    </source>
</evidence>
<dbReference type="Gene3D" id="2.60.40.10">
    <property type="entry name" value="Immunoglobulins"/>
    <property type="match status" value="1"/>
</dbReference>
<keyword evidence="5" id="KW-0812">Transmembrane</keyword>
<dbReference type="EMBL" id="JAHEWS010000005">
    <property type="protein sequence ID" value="MBT1587144.1"/>
    <property type="molecule type" value="Genomic_DNA"/>
</dbReference>
<feature type="domain" description="SD-repeat containing protein B" evidence="7">
    <location>
        <begin position="934"/>
        <end position="1039"/>
    </location>
</feature>
<feature type="chain" id="PRO_5047016122" evidence="6">
    <location>
        <begin position="33"/>
        <end position="1156"/>
    </location>
</feature>
<name>A0ABS5VCC5_9MICO</name>
<dbReference type="RefSeq" id="WP_214543887.1">
    <property type="nucleotide sequence ID" value="NZ_JAHEWS010000005.1"/>
</dbReference>
<dbReference type="Pfam" id="PF17210">
    <property type="entry name" value="SdrD_B"/>
    <property type="match status" value="1"/>
</dbReference>
<feature type="region of interest" description="Disordered" evidence="4">
    <location>
        <begin position="58"/>
        <end position="79"/>
    </location>
</feature>
<evidence type="ECO:0000256" key="4">
    <source>
        <dbReference type="SAM" id="MobiDB-lite"/>
    </source>
</evidence>
<dbReference type="PANTHER" id="PTHR23303:SF15">
    <property type="entry name" value="COLOSSIN-A"/>
    <property type="match status" value="1"/>
</dbReference>
<dbReference type="SUPFAM" id="SSF117074">
    <property type="entry name" value="Hypothetical protein PA1324"/>
    <property type="match status" value="1"/>
</dbReference>
<feature type="transmembrane region" description="Helical" evidence="5">
    <location>
        <begin position="1125"/>
        <end position="1145"/>
    </location>
</feature>
<organism evidence="8 9">
    <name type="scientific">Curtobacterium aurantiacum</name>
    <dbReference type="NCBI Taxonomy" id="3236919"/>
    <lineage>
        <taxon>Bacteria</taxon>
        <taxon>Bacillati</taxon>
        <taxon>Actinomycetota</taxon>
        <taxon>Actinomycetes</taxon>
        <taxon>Micrococcales</taxon>
        <taxon>Microbacteriaceae</taxon>
        <taxon>Curtobacterium</taxon>
    </lineage>
</organism>
<gene>
    <name evidence="8" type="ORF">KK097_04870</name>
</gene>
<feature type="region of interest" description="Disordered" evidence="4">
    <location>
        <begin position="1056"/>
        <end position="1114"/>
    </location>
</feature>
<keyword evidence="2" id="KW-0964">Secreted</keyword>
<evidence type="ECO:0000256" key="2">
    <source>
        <dbReference type="ARBA" id="ARBA00022525"/>
    </source>
</evidence>
<comment type="subcellular location">
    <subcellularLocation>
        <location evidence="1">Secreted</location>
    </subcellularLocation>
</comment>
<sequence>MRSRSRARIAVSALTTAGVVLCLALPAAPASASASEPEGPDSTASAATQSTVAVAIDVTKDGNGPVTPTDGAGGDASEKNGIVRTMDAITYRVSLNSNDGTSTNERFSATAPAGTSWAGVPTICVGPGSAVSGAVLTCNIGTLREGRTVSVPIVLDVSGELQNGDTIAVPVTATADEAENGTATAVADSVTVSAAARYNLSKNVHASSLRTDVTGPDGTTKGLQLIYPIAVDWQPLVPGQGLLGFEKSVGPMSFTDDLSEILGDVPSDAVLWNGGNPACGPNADNGWRMAGLPGGQGGGEAAVTDSGTFSCTQTAPGQDVDVTITDTVTDPTRIPSKNVAGGPIRGGNKSYFVSGYISLWMPNPPVGTSVDSINTFTPLQTTSLSGASNFPGGTEPTGDNSAKRNIIEYAPGGTQKQFHRVIDNGRVVEDGSAKHGDPWTTPGTLLRSDVGAWNNGLSPYENVILCDTFDRDTQRATRVGGSRTVAWTSGLTGAEVQYAAYDMTSPAAGQKATCDDGDGPWYDQPEDVPGGLDAVGAVRATGDIRGGNTGTLYSYVTTEDAADGTRAHDFGHAWFGDRSERWVHDVWSDADLGAGPLSDSVILTENLARIQKKIVDPGHDAADTPDETTFAVAGGTVDYALYPSLTNGNTTGKETSVAVRDVLPNHVTYVAGSASEVPEIDTTKDDEGNEVQRLTWTMQVKPNEAIDPITYTAAVSKLAPAGAITNTTDIASPTDKSPQALRNAERAVQVVAAGGVGVEKTAVEPVVVSGDHLAWDLGYTNIDATPIDGLDVIDVLPYRGDTRNSTFHGTVGLAAPIAVAAAAGERVRYTNRNPHDVVLDAADPSNQGGGATTWCSASAFGTEGCPARLADVTAARILRTAPVGVAETVTHRVVVATAGQRDGDAYTNRFGLRASNLALPVQSNPATVTVVAGSIGDRVWSDEDGDGLQDDDEVGIADVSVRLTGSDDRGEAVRRTTTTDGDGEYTFDDLRPGSYTVQWTAPDGREFTKELVGDDRAIDSDADASGVTATVDLAAIRSDEGQLEHIEQDRTVDAGLLPATETPTGPPVTPGGPGVPGTPGHPGNAGSAGSLGTPGTRDDAEASAGTGDGSRGSARGGLAFTGADGLGLAAVTAVLLLALGGLLAARRRRTRGSSQR</sequence>
<dbReference type="InterPro" id="IPR051417">
    <property type="entry name" value="SDr/BOS_complex"/>
</dbReference>
<dbReference type="Proteomes" id="UP001519641">
    <property type="component" value="Unassembled WGS sequence"/>
</dbReference>
<feature type="signal peptide" evidence="6">
    <location>
        <begin position="1"/>
        <end position="32"/>
    </location>
</feature>
<comment type="caution">
    <text evidence="8">The sequence shown here is derived from an EMBL/GenBank/DDBJ whole genome shotgun (WGS) entry which is preliminary data.</text>
</comment>
<reference evidence="8 9" key="1">
    <citation type="submission" date="2021-05" db="EMBL/GenBank/DDBJ databases">
        <title>Whole genome sequence of Curtobacterium flaccumfaciens pv. flaccumfaciens strain CFBP 8819.</title>
        <authorList>
            <person name="Osdaghi E."/>
            <person name="Taghouti G."/>
            <person name="Portier P."/>
            <person name="Fazliarab A."/>
            <person name="Taghavi S.M."/>
            <person name="Briand M."/>
            <person name="Le-Saux M."/>
            <person name="Jacques M.-A."/>
        </authorList>
    </citation>
    <scope>NUCLEOTIDE SEQUENCE [LARGE SCALE GENOMIC DNA]</scope>
    <source>
        <strain evidence="8 9">CFBP 8819</strain>
    </source>
</reference>
<evidence type="ECO:0000256" key="1">
    <source>
        <dbReference type="ARBA" id="ARBA00004613"/>
    </source>
</evidence>